<evidence type="ECO:0000256" key="4">
    <source>
        <dbReference type="ARBA" id="ARBA00022970"/>
    </source>
</evidence>
<dbReference type="RefSeq" id="WP_061146521.1">
    <property type="nucleotide sequence ID" value="NZ_FCOM02000006.1"/>
</dbReference>
<evidence type="ECO:0000256" key="2">
    <source>
        <dbReference type="ARBA" id="ARBA00022448"/>
    </source>
</evidence>
<reference evidence="7" key="1">
    <citation type="submission" date="2016-01" db="EMBL/GenBank/DDBJ databases">
        <authorList>
            <person name="Peeters C."/>
        </authorList>
    </citation>
    <scope>NUCLEOTIDE SEQUENCE [LARGE SCALE GENOMIC DNA]</scope>
    <source>
        <strain evidence="7">LMG 29317</strain>
    </source>
</reference>
<keyword evidence="2" id="KW-0813">Transport</keyword>
<dbReference type="Pfam" id="PF13458">
    <property type="entry name" value="Peripla_BP_6"/>
    <property type="match status" value="1"/>
</dbReference>
<evidence type="ECO:0000256" key="1">
    <source>
        <dbReference type="ARBA" id="ARBA00010062"/>
    </source>
</evidence>
<protein>
    <submittedName>
        <fullName evidence="7">Extracellular ligand-binding receptor</fullName>
    </submittedName>
</protein>
<comment type="caution">
    <text evidence="7">The sequence shown here is derived from an EMBL/GenBank/DDBJ whole genome shotgun (WGS) entry which is preliminary data.</text>
</comment>
<keyword evidence="7" id="KW-0675">Receptor</keyword>
<dbReference type="GO" id="GO:0006865">
    <property type="term" value="P:amino acid transport"/>
    <property type="evidence" value="ECO:0007669"/>
    <property type="project" value="UniProtKB-KW"/>
</dbReference>
<dbReference type="SUPFAM" id="SSF53822">
    <property type="entry name" value="Periplasmic binding protein-like I"/>
    <property type="match status" value="1"/>
</dbReference>
<evidence type="ECO:0000313" key="7">
    <source>
        <dbReference type="EMBL" id="SAL45003.1"/>
    </source>
</evidence>
<dbReference type="InterPro" id="IPR000709">
    <property type="entry name" value="Leu_Ile_Val-bd"/>
</dbReference>
<dbReference type="Proteomes" id="UP000055019">
    <property type="component" value="Unassembled WGS sequence"/>
</dbReference>
<keyword evidence="8" id="KW-1185">Reference proteome</keyword>
<dbReference type="PRINTS" id="PR00337">
    <property type="entry name" value="LEUILEVALBP"/>
</dbReference>
<evidence type="ECO:0000313" key="8">
    <source>
        <dbReference type="Proteomes" id="UP000055019"/>
    </source>
</evidence>
<dbReference type="AlphaFoldDB" id="A0A158HLQ8"/>
<feature type="signal peptide" evidence="5">
    <location>
        <begin position="1"/>
        <end position="24"/>
    </location>
</feature>
<keyword evidence="3 5" id="KW-0732">Signal</keyword>
<evidence type="ECO:0000259" key="6">
    <source>
        <dbReference type="Pfam" id="PF13458"/>
    </source>
</evidence>
<dbReference type="EMBL" id="FCOM02000006">
    <property type="protein sequence ID" value="SAL45003.1"/>
    <property type="molecule type" value="Genomic_DNA"/>
</dbReference>
<organism evidence="7 8">
    <name type="scientific">Caballeronia arvi</name>
    <dbReference type="NCBI Taxonomy" id="1777135"/>
    <lineage>
        <taxon>Bacteria</taxon>
        <taxon>Pseudomonadati</taxon>
        <taxon>Pseudomonadota</taxon>
        <taxon>Betaproteobacteria</taxon>
        <taxon>Burkholderiales</taxon>
        <taxon>Burkholderiaceae</taxon>
        <taxon>Caballeronia</taxon>
    </lineage>
</organism>
<feature type="domain" description="Leucine-binding protein" evidence="6">
    <location>
        <begin position="27"/>
        <end position="353"/>
    </location>
</feature>
<dbReference type="CDD" id="cd06342">
    <property type="entry name" value="PBP1_ABC_LIVBP-like"/>
    <property type="match status" value="1"/>
</dbReference>
<dbReference type="InterPro" id="IPR028081">
    <property type="entry name" value="Leu-bd"/>
</dbReference>
<dbReference type="PANTHER" id="PTHR47151">
    <property type="entry name" value="LEU/ILE/VAL-BINDING ABC TRANSPORTER SUBUNIT"/>
    <property type="match status" value="1"/>
</dbReference>
<accession>A0A158HLQ8</accession>
<name>A0A158HLQ8_9BURK</name>
<dbReference type="OrthoDB" id="9783240at2"/>
<dbReference type="PANTHER" id="PTHR47151:SF2">
    <property type="entry name" value="AMINO ACID BINDING PROTEIN"/>
    <property type="match status" value="1"/>
</dbReference>
<dbReference type="InterPro" id="IPR028082">
    <property type="entry name" value="Peripla_BP_I"/>
</dbReference>
<evidence type="ECO:0000256" key="3">
    <source>
        <dbReference type="ARBA" id="ARBA00022729"/>
    </source>
</evidence>
<comment type="similarity">
    <text evidence="1">Belongs to the leucine-binding protein family.</text>
</comment>
<evidence type="ECO:0000256" key="5">
    <source>
        <dbReference type="SAM" id="SignalP"/>
    </source>
</evidence>
<keyword evidence="4" id="KW-0029">Amino-acid transport</keyword>
<feature type="chain" id="PRO_5007626770" evidence="5">
    <location>
        <begin position="25"/>
        <end position="378"/>
    </location>
</feature>
<dbReference type="Gene3D" id="3.40.50.2300">
    <property type="match status" value="2"/>
</dbReference>
<proteinExistence type="inferred from homology"/>
<gene>
    <name evidence="7" type="ORF">AWB74_01916</name>
</gene>
<sequence length="378" mass="40306">MNIKHLSRTLMAVAVGAYASAALADVTVKIGQVSPLTGELAHIGKDDENGVRLAIEDLNSKKLSIGGQIVTFELDSQDDAADPKTAVTVAQKLIDDHVSGVVGHANSGTSIPASRIYAGAGIPMITESATNPLLTQQGLKSVFRMVANDVRQGSVIGTYLVRDLKAPKVAIVDDRTAYGQGLADQIEKAVKSANGTVIAREFGTDKTTNWMAVLTTIKNQRPDAIAFTGGDTQAAAFVQQMRRLGMKVRFIAGDEACTPQFITLGGSSMNGDMYCTLAGVPPSQMPHGPAFFKRFEQRFKTPVQLYAPPAYDAVMTMAAAMQAANSTDPKVYLPKLQSMKVDGVTGPIQFDEAGDIRNGAITVRQFGNNVWNDKSVVR</sequence>